<name>A0AAX4L2V5_9CREN</name>
<dbReference type="Proteomes" id="UP001432202">
    <property type="component" value="Chromosome"/>
</dbReference>
<dbReference type="AlphaFoldDB" id="A0AAX4L2V5"/>
<proteinExistence type="predicted"/>
<keyword evidence="2" id="KW-1185">Reference proteome</keyword>
<dbReference type="RefSeq" id="WP_338603895.1">
    <property type="nucleotide sequence ID" value="NZ_CP146016.1"/>
</dbReference>
<evidence type="ECO:0000313" key="2">
    <source>
        <dbReference type="Proteomes" id="UP001432202"/>
    </source>
</evidence>
<gene>
    <name evidence="1" type="ORF">V6M85_05265</name>
</gene>
<evidence type="ECO:0000313" key="1">
    <source>
        <dbReference type="EMBL" id="WWQ61486.1"/>
    </source>
</evidence>
<reference evidence="1 2" key="1">
    <citation type="submission" date="2024-02" db="EMBL/GenBank/DDBJ databases">
        <title>STSV induces naive adaptation in Sulfolobus.</title>
        <authorList>
            <person name="Xiang X."/>
            <person name="Song M."/>
        </authorList>
    </citation>
    <scope>NUCLEOTIDE SEQUENCE [LARGE SCALE GENOMIC DNA]</scope>
    <source>
        <strain evidence="1 2">RT2</strain>
    </source>
</reference>
<sequence>MNPLLLGIDGLSYSSFMKCNPRTLFTLFNSTYRGVILNKKPQFPWTSWMSVLNLKEIKESYETDLNLEKPKLIKDTDAIALNIPISNPTYGYLSLPYDESISAEEEVNKVLQAISDTIENKPVIAAITAIDRLLHKNNVDKCKIYALIDSAVRKIISKVDDFIIFSIYGEPRGKDEGDHEDYGVFLATIPRPSEHDTIKLQEIGELFIKLVKKEYY</sequence>
<dbReference type="GeneID" id="89336155"/>
<accession>A0AAX4L2V5</accession>
<dbReference type="EMBL" id="CP146016">
    <property type="protein sequence ID" value="WWQ61486.1"/>
    <property type="molecule type" value="Genomic_DNA"/>
</dbReference>
<protein>
    <submittedName>
        <fullName evidence="1">Uncharacterized protein</fullName>
    </submittedName>
</protein>
<organism evidence="1 2">
    <name type="scientific">Sulfolobus tengchongensis</name>
    <dbReference type="NCBI Taxonomy" id="207809"/>
    <lineage>
        <taxon>Archaea</taxon>
        <taxon>Thermoproteota</taxon>
        <taxon>Thermoprotei</taxon>
        <taxon>Sulfolobales</taxon>
        <taxon>Sulfolobaceae</taxon>
        <taxon>Sulfolobus</taxon>
    </lineage>
</organism>